<sequence>MTIQTKWGQGWKKGLIVFLLIPFMVAEPFIAQGILFALPLLFLLGLTYELLHMRAQSIKERAYLLILVLFLLGVVAENSTIRSIVALGLVFSVFSYSQRTD</sequence>
<dbReference type="RefSeq" id="WP_041088201.1">
    <property type="nucleotide sequence ID" value="NZ_JXRP01000016.1"/>
</dbReference>
<keyword evidence="1" id="KW-0472">Membrane</keyword>
<keyword evidence="3" id="KW-1185">Reference proteome</keyword>
<keyword evidence="1" id="KW-1133">Transmembrane helix</keyword>
<dbReference type="EMBL" id="JXRP01000016">
    <property type="protein sequence ID" value="KIL46790.1"/>
    <property type="molecule type" value="Genomic_DNA"/>
</dbReference>
<gene>
    <name evidence="2" type="ORF">KP78_19080</name>
</gene>
<organism evidence="2 3">
    <name type="scientific">Jeotgalibacillus soli</name>
    <dbReference type="NCBI Taxonomy" id="889306"/>
    <lineage>
        <taxon>Bacteria</taxon>
        <taxon>Bacillati</taxon>
        <taxon>Bacillota</taxon>
        <taxon>Bacilli</taxon>
        <taxon>Bacillales</taxon>
        <taxon>Caryophanaceae</taxon>
        <taxon>Jeotgalibacillus</taxon>
    </lineage>
</organism>
<dbReference type="Proteomes" id="UP000031938">
    <property type="component" value="Unassembled WGS sequence"/>
</dbReference>
<feature type="transmembrane region" description="Helical" evidence="1">
    <location>
        <begin position="29"/>
        <end position="51"/>
    </location>
</feature>
<evidence type="ECO:0000313" key="3">
    <source>
        <dbReference type="Proteomes" id="UP000031938"/>
    </source>
</evidence>
<keyword evidence="1" id="KW-0812">Transmembrane</keyword>
<name>A0A0C2R904_9BACL</name>
<evidence type="ECO:0000313" key="2">
    <source>
        <dbReference type="EMBL" id="KIL46790.1"/>
    </source>
</evidence>
<reference evidence="2 3" key="1">
    <citation type="submission" date="2015-01" db="EMBL/GenBank/DDBJ databases">
        <title>Genome sequencing of Jeotgalibacillus soli.</title>
        <authorList>
            <person name="Goh K.M."/>
            <person name="Chan K.-G."/>
            <person name="Yaakop A.S."/>
            <person name="Ee R."/>
            <person name="Gan H.M."/>
            <person name="Chan C.S."/>
        </authorList>
    </citation>
    <scope>NUCLEOTIDE SEQUENCE [LARGE SCALE GENOMIC DNA]</scope>
    <source>
        <strain evidence="2 3">P9</strain>
    </source>
</reference>
<evidence type="ECO:0000256" key="1">
    <source>
        <dbReference type="SAM" id="Phobius"/>
    </source>
</evidence>
<protein>
    <submittedName>
        <fullName evidence="2">Uncharacterized protein</fullName>
    </submittedName>
</protein>
<dbReference type="PATRIC" id="fig|889306.3.peg.1924"/>
<comment type="caution">
    <text evidence="2">The sequence shown here is derived from an EMBL/GenBank/DDBJ whole genome shotgun (WGS) entry which is preliminary data.</text>
</comment>
<accession>A0A0C2R904</accession>
<proteinExistence type="predicted"/>
<dbReference type="AlphaFoldDB" id="A0A0C2R904"/>
<feature type="transmembrane region" description="Helical" evidence="1">
    <location>
        <begin position="63"/>
        <end position="96"/>
    </location>
</feature>